<feature type="region of interest" description="Disordered" evidence="1">
    <location>
        <begin position="809"/>
        <end position="833"/>
    </location>
</feature>
<accession>A0A812TX40</accession>
<feature type="compositionally biased region" description="Basic and acidic residues" evidence="1">
    <location>
        <begin position="717"/>
        <end position="733"/>
    </location>
</feature>
<evidence type="ECO:0000256" key="1">
    <source>
        <dbReference type="SAM" id="MobiDB-lite"/>
    </source>
</evidence>
<evidence type="ECO:0000313" key="2">
    <source>
        <dbReference type="EMBL" id="CAE7546253.1"/>
    </source>
</evidence>
<comment type="caution">
    <text evidence="2">The sequence shown here is derived from an EMBL/GenBank/DDBJ whole genome shotgun (WGS) entry which is preliminary data.</text>
</comment>
<feature type="region of interest" description="Disordered" evidence="1">
    <location>
        <begin position="331"/>
        <end position="353"/>
    </location>
</feature>
<feature type="compositionally biased region" description="Basic and acidic residues" evidence="1">
    <location>
        <begin position="693"/>
        <end position="702"/>
    </location>
</feature>
<feature type="region of interest" description="Disordered" evidence="1">
    <location>
        <begin position="1"/>
        <end position="34"/>
    </location>
</feature>
<evidence type="ECO:0000313" key="3">
    <source>
        <dbReference type="Proteomes" id="UP000649617"/>
    </source>
</evidence>
<reference evidence="2" key="1">
    <citation type="submission" date="2021-02" db="EMBL/GenBank/DDBJ databases">
        <authorList>
            <person name="Dougan E. K."/>
            <person name="Rhodes N."/>
            <person name="Thang M."/>
            <person name="Chan C."/>
        </authorList>
    </citation>
    <scope>NUCLEOTIDE SEQUENCE</scope>
</reference>
<sequence length="833" mass="92669">MPPRLPSAMAYDSDDVQEVASEEEVLELTSGSEVDADEEAYWLDSTEVSDASSDSCELLETDQHPPIAQACEPALSFEHSDLLQHCLDYCSHAWPSPDVHESLLHSMLDPGSHLAPTPSGLSSETLKDPADLSALPFSDGSDQESSKEACLPNVGNSSDAKNFQADGNLGLRASALNPQLTSKHAKKAHMQRLVHQEIERKRLEEVSNGKVQSMRRRQAEALLPVLEDVGYSLQDVESLLESCGDEPHKIQLEVDSLLEVSKSKSQTWLTSVTRKRQRETGLKEQRKQELGVLKSKFGDVMRELEGREENTIPEVTPEVTPLNPLWSDAAADESRPEHVATNSKSGMPEVSSIKHMSRGDCRKLLCQMRPLVHAPAALYKALAARAVEEYARCRTPLTFHDSRQITFWQFAGSERSGCGPDRYAGKAFFDYLNDLEDKASLLGRLPEIHPISAVYMLQTIMESNNVVNFVFQEVARYVAEQITSLDRDALGRLGYIFAKAGVRNPGLFSVVKQECIRRCQLKEGASSLSPKVITDVMMAFSMAKIVDDDLLEALMLRAVSLMDCPLQQELSPEICAPATSSSGSRSPAAAFSLQDLVHICKSLLDLHRVDREFFEDVADYACRALTTANVALSDWLVGNPNSTLPQIATIFAKAEILQLDLFCHLKTVMMRRKEEMRPQSLKKFQHACNLHKNQQEKQERQKSQPPQRRRGAMGRAYVEDKPPVQQQSRRDKARLERQRLAAMTEEEVLKEIEEAEKHAGMSASAKLLLSGYKVEALLEAQEGPKDGKKTKSEIMEASTSISIRSLVKGKKARNEELSASAKAEARKHARGRK</sequence>
<dbReference type="AlphaFoldDB" id="A0A812TX40"/>
<feature type="region of interest" description="Disordered" evidence="1">
    <location>
        <begin position="114"/>
        <end position="155"/>
    </location>
</feature>
<protein>
    <submittedName>
        <fullName evidence="2">Pks3 protein</fullName>
    </submittedName>
</protein>
<dbReference type="EMBL" id="CAJNIZ010033558">
    <property type="protein sequence ID" value="CAE7546253.1"/>
    <property type="molecule type" value="Genomic_DNA"/>
</dbReference>
<organism evidence="2 3">
    <name type="scientific">Symbiodinium pilosum</name>
    <name type="common">Dinoflagellate</name>
    <dbReference type="NCBI Taxonomy" id="2952"/>
    <lineage>
        <taxon>Eukaryota</taxon>
        <taxon>Sar</taxon>
        <taxon>Alveolata</taxon>
        <taxon>Dinophyceae</taxon>
        <taxon>Suessiales</taxon>
        <taxon>Symbiodiniaceae</taxon>
        <taxon>Symbiodinium</taxon>
    </lineage>
</organism>
<feature type="compositionally biased region" description="Acidic residues" evidence="1">
    <location>
        <begin position="12"/>
        <end position="26"/>
    </location>
</feature>
<keyword evidence="3" id="KW-1185">Reference proteome</keyword>
<dbReference type="OrthoDB" id="428669at2759"/>
<name>A0A812TX40_SYMPI</name>
<proteinExistence type="predicted"/>
<gene>
    <name evidence="2" type="primary">pks3</name>
    <name evidence="2" type="ORF">SPIL2461_LOCUS14495</name>
</gene>
<dbReference type="Proteomes" id="UP000649617">
    <property type="component" value="Unassembled WGS sequence"/>
</dbReference>
<feature type="region of interest" description="Disordered" evidence="1">
    <location>
        <begin position="692"/>
        <end position="733"/>
    </location>
</feature>